<evidence type="ECO:0000256" key="2">
    <source>
        <dbReference type="ARBA" id="ARBA00009399"/>
    </source>
</evidence>
<protein>
    <submittedName>
        <fullName evidence="8">GtrA-like protein</fullName>
    </submittedName>
</protein>
<evidence type="ECO:0000313" key="8">
    <source>
        <dbReference type="EMBL" id="QGU06201.1"/>
    </source>
</evidence>
<evidence type="ECO:0000256" key="6">
    <source>
        <dbReference type="SAM" id="Phobius"/>
    </source>
</evidence>
<comment type="subcellular location">
    <subcellularLocation>
        <location evidence="1">Membrane</location>
        <topology evidence="1">Multi-pass membrane protein</topology>
    </subcellularLocation>
</comment>
<reference evidence="8 9" key="1">
    <citation type="submission" date="2019-11" db="EMBL/GenBank/DDBJ databases">
        <title>Complete genome sequence of Corynebacterium kalinowskii 1959, a novel Corynebacterium species isolated from soil of a small paddock in Vilsendorf, Germany.</title>
        <authorList>
            <person name="Schaffert L."/>
            <person name="Ruwe M."/>
            <person name="Milse J."/>
            <person name="Hanuschka K."/>
            <person name="Ortseifen V."/>
            <person name="Droste J."/>
            <person name="Brandt D."/>
            <person name="Schlueter L."/>
            <person name="Kutter Y."/>
            <person name="Vinke S."/>
            <person name="Viehoefer P."/>
            <person name="Jacob L."/>
            <person name="Luebke N.-C."/>
            <person name="Schulte-Berndt E."/>
            <person name="Hain C."/>
            <person name="Linder M."/>
            <person name="Schmidt P."/>
            <person name="Wollenschlaeger L."/>
            <person name="Luttermann T."/>
            <person name="Thieme E."/>
            <person name="Hassa J."/>
            <person name="Haak M."/>
            <person name="Wittchen M."/>
            <person name="Mentz A."/>
            <person name="Persicke M."/>
            <person name="Busche T."/>
            <person name="Ruckert C."/>
        </authorList>
    </citation>
    <scope>NUCLEOTIDE SEQUENCE [LARGE SCALE GENOMIC DNA]</scope>
    <source>
        <strain evidence="8 9">2039</strain>
    </source>
</reference>
<organism evidence="8 9">
    <name type="scientific">Corynebacterium occultum</name>
    <dbReference type="NCBI Taxonomy" id="2675219"/>
    <lineage>
        <taxon>Bacteria</taxon>
        <taxon>Bacillati</taxon>
        <taxon>Actinomycetota</taxon>
        <taxon>Actinomycetes</taxon>
        <taxon>Mycobacteriales</taxon>
        <taxon>Corynebacteriaceae</taxon>
        <taxon>Corynebacterium</taxon>
    </lineage>
</organism>
<keyword evidence="5 6" id="KW-0472">Membrane</keyword>
<feature type="transmembrane region" description="Helical" evidence="6">
    <location>
        <begin position="95"/>
        <end position="113"/>
    </location>
</feature>
<feature type="transmembrane region" description="Helical" evidence="6">
    <location>
        <begin position="156"/>
        <end position="181"/>
    </location>
</feature>
<evidence type="ECO:0000256" key="5">
    <source>
        <dbReference type="ARBA" id="ARBA00023136"/>
    </source>
</evidence>
<proteinExistence type="inferred from homology"/>
<dbReference type="PANTHER" id="PTHR38459">
    <property type="entry name" value="PROPHAGE BACTOPRENOL-LINKED GLUCOSE TRANSLOCASE HOMOLOG"/>
    <property type="match status" value="1"/>
</dbReference>
<keyword evidence="4 6" id="KW-1133">Transmembrane helix</keyword>
<dbReference type="AlphaFoldDB" id="A0A6B8W141"/>
<evidence type="ECO:0000259" key="7">
    <source>
        <dbReference type="Pfam" id="PF04138"/>
    </source>
</evidence>
<name>A0A6B8W141_9CORY</name>
<dbReference type="InterPro" id="IPR051401">
    <property type="entry name" value="GtrA_CellWall_Glycosyl"/>
</dbReference>
<gene>
    <name evidence="8" type="ORF">COCCU_01165</name>
</gene>
<keyword evidence="3 6" id="KW-0812">Transmembrane</keyword>
<feature type="transmembrane region" description="Helical" evidence="6">
    <location>
        <begin position="125"/>
        <end position="144"/>
    </location>
</feature>
<comment type="similarity">
    <text evidence="2">Belongs to the GtrA family.</text>
</comment>
<dbReference type="InterPro" id="IPR007267">
    <property type="entry name" value="GtrA_DPMS_TM"/>
</dbReference>
<evidence type="ECO:0000256" key="4">
    <source>
        <dbReference type="ARBA" id="ARBA00022989"/>
    </source>
</evidence>
<feature type="transmembrane region" description="Helical" evidence="6">
    <location>
        <begin position="68"/>
        <end position="89"/>
    </location>
</feature>
<dbReference type="KEGG" id="cok:COCCU_01165"/>
<dbReference type="GO" id="GO:0005886">
    <property type="term" value="C:plasma membrane"/>
    <property type="evidence" value="ECO:0007669"/>
    <property type="project" value="TreeGrafter"/>
</dbReference>
<feature type="domain" description="GtrA/DPMS transmembrane" evidence="7">
    <location>
        <begin position="67"/>
        <end position="187"/>
    </location>
</feature>
<dbReference type="Proteomes" id="UP000424462">
    <property type="component" value="Chromosome"/>
</dbReference>
<sequence>MADTEREKDGLFTAAEPTTRDMAEAAMEYPVPLHAGAETDAEREARLSRARSRAELSESRLSVQGMKFIISGGISAIPDLGLTLILQMFFGVGPVLARTVGFIVGTLTAYFLNRRWTFKAEPSTRRFLAVTLLYAITWGVNVGLHRLGYNLFTEWGLQGGLAIICAYVIAQGIATVLNFVVQRTIIFRFI</sequence>
<dbReference type="PANTHER" id="PTHR38459:SF6">
    <property type="entry name" value="ARABINOGALACTAN BIOSYNTHESIS RECRUITING PROTEIN RV3789"/>
    <property type="match status" value="1"/>
</dbReference>
<evidence type="ECO:0000256" key="3">
    <source>
        <dbReference type="ARBA" id="ARBA00022692"/>
    </source>
</evidence>
<keyword evidence="9" id="KW-1185">Reference proteome</keyword>
<dbReference type="GO" id="GO:0000271">
    <property type="term" value="P:polysaccharide biosynthetic process"/>
    <property type="evidence" value="ECO:0007669"/>
    <property type="project" value="InterPro"/>
</dbReference>
<dbReference type="Pfam" id="PF04138">
    <property type="entry name" value="GtrA_DPMS_TM"/>
    <property type="match status" value="1"/>
</dbReference>
<accession>A0A6B8W141</accession>
<evidence type="ECO:0000313" key="9">
    <source>
        <dbReference type="Proteomes" id="UP000424462"/>
    </source>
</evidence>
<dbReference type="EMBL" id="CP046455">
    <property type="protein sequence ID" value="QGU06201.1"/>
    <property type="molecule type" value="Genomic_DNA"/>
</dbReference>
<evidence type="ECO:0000256" key="1">
    <source>
        <dbReference type="ARBA" id="ARBA00004141"/>
    </source>
</evidence>